<name>A0A2K1QAM2_9GAMM</name>
<reference evidence="2" key="1">
    <citation type="submission" date="2017-09" db="EMBL/GenBank/DDBJ databases">
        <authorList>
            <person name="Palmer M."/>
            <person name="Steenkamp E.T."/>
            <person name="Coetzee M.P."/>
            <person name="Avontuur J.R."/>
            <person name="Van Zyl E."/>
            <person name="Chan W.-Y."/>
            <person name="Blom J."/>
            <person name="Venter S.N."/>
        </authorList>
    </citation>
    <scope>NUCLEOTIDE SEQUENCE [LARGE SCALE GENOMIC DNA]</scope>
    <source>
        <strain evidence="2">QC88-366</strain>
    </source>
</reference>
<sequence>MLSALYPSYFRRQVRWFSPLTPVTYCDKLPGIHGVAACLQLELFRVFMRQRRISRSDNRHHERNAT</sequence>
<comment type="caution">
    <text evidence="1">The sequence shown here is derived from an EMBL/GenBank/DDBJ whole genome shotgun (WGS) entry which is preliminary data.</text>
</comment>
<keyword evidence="2" id="KW-1185">Reference proteome</keyword>
<protein>
    <submittedName>
        <fullName evidence="1">Uncharacterized protein</fullName>
    </submittedName>
</protein>
<organism evidence="1 2">
    <name type="scientific">Mixta theicola</name>
    <dbReference type="NCBI Taxonomy" id="1458355"/>
    <lineage>
        <taxon>Bacteria</taxon>
        <taxon>Pseudomonadati</taxon>
        <taxon>Pseudomonadota</taxon>
        <taxon>Gammaproteobacteria</taxon>
        <taxon>Enterobacterales</taxon>
        <taxon>Erwiniaceae</taxon>
        <taxon>Mixta</taxon>
    </lineage>
</organism>
<dbReference type="EMBL" id="NWUO01000005">
    <property type="protein sequence ID" value="PNS12078.1"/>
    <property type="molecule type" value="Genomic_DNA"/>
</dbReference>
<evidence type="ECO:0000313" key="2">
    <source>
        <dbReference type="Proteomes" id="UP000236345"/>
    </source>
</evidence>
<dbReference type="Proteomes" id="UP000236345">
    <property type="component" value="Unassembled WGS sequence"/>
</dbReference>
<proteinExistence type="predicted"/>
<accession>A0A2K1QAM2</accession>
<gene>
    <name evidence="1" type="ORF">COO59_08830</name>
</gene>
<evidence type="ECO:0000313" key="1">
    <source>
        <dbReference type="EMBL" id="PNS12078.1"/>
    </source>
</evidence>
<dbReference type="AlphaFoldDB" id="A0A2K1QAM2"/>